<evidence type="ECO:0000256" key="2">
    <source>
        <dbReference type="ARBA" id="ARBA00022801"/>
    </source>
</evidence>
<sequence>MVVDSASGRRYLDRDKIEPVVSTLGWLYYELVTARLGRHPGVGEDLTALDLSDPADGKLGEWAEGLDIQLLALLAEEVVETPDQQLLEQDAQTLLGDTLGGYQLGTQEWSLAPLASFSARRVTAIAHRLPDRLARAAIVRSGLSVQGWIDALAAAEQLQTVPEVRPELLTSELWPTLQRLILTLATDVHEVQRRIRQKKVASPALIPLATDWIAGLPAADLHQKHHGDLLTPDITATTSAIDKLIVQDLAWVVSAVLHLLELRRGVPAEGHMAPLPAMIKYGVGSPAACYASSIGIRDRATATNLAGNCPYSEPTFRQFLDCISQLTTDEITTLTDQDTARLLIRSTERRSPRATHVAILSGAGTFTCPLRGVRHSGNDATLAQLPVGAPLDLVRDPGNETDPNAIQVQHQGVFIGWIAREIARPRSRPGPRPPYLHAARHRRALDRTTGRSRPATRPQRSHPDHHARSKVTVRPPA</sequence>
<keyword evidence="2" id="KW-0378">Hydrolase</keyword>
<accession>A0ABT0I472</accession>
<evidence type="ECO:0000256" key="1">
    <source>
        <dbReference type="ARBA" id="ARBA00022723"/>
    </source>
</evidence>
<proteinExistence type="predicted"/>
<dbReference type="Pfam" id="PF08797">
    <property type="entry name" value="HIRAN"/>
    <property type="match status" value="1"/>
</dbReference>
<protein>
    <recommendedName>
        <fullName evidence="4">HIRAN domain-containing protein</fullName>
    </recommendedName>
</protein>
<keyword evidence="1" id="KW-0479">Metal-binding</keyword>
<comment type="caution">
    <text evidence="5">The sequence shown here is derived from an EMBL/GenBank/DDBJ whole genome shotgun (WGS) entry which is preliminary data.</text>
</comment>
<dbReference type="RefSeq" id="WP_248631302.1">
    <property type="nucleotide sequence ID" value="NZ_JALPTH010000001.1"/>
</dbReference>
<evidence type="ECO:0000256" key="3">
    <source>
        <dbReference type="SAM" id="MobiDB-lite"/>
    </source>
</evidence>
<dbReference type="Proteomes" id="UP001522868">
    <property type="component" value="Unassembled WGS sequence"/>
</dbReference>
<dbReference type="EMBL" id="JALPTH010000001">
    <property type="protein sequence ID" value="MCK8676120.1"/>
    <property type="molecule type" value="Genomic_DNA"/>
</dbReference>
<name>A0ABT0I472_9ACTN</name>
<dbReference type="Gene3D" id="3.30.70.2330">
    <property type="match status" value="1"/>
</dbReference>
<evidence type="ECO:0000313" key="5">
    <source>
        <dbReference type="EMBL" id="MCK8676120.1"/>
    </source>
</evidence>
<gene>
    <name evidence="5" type="ORF">M1O15_01550</name>
</gene>
<organism evidence="5 6">
    <name type="scientific">Streptomyces lichenis</name>
    <dbReference type="NCBI Taxonomy" id="2306967"/>
    <lineage>
        <taxon>Bacteria</taxon>
        <taxon>Bacillati</taxon>
        <taxon>Actinomycetota</taxon>
        <taxon>Actinomycetes</taxon>
        <taxon>Kitasatosporales</taxon>
        <taxon>Streptomycetaceae</taxon>
        <taxon>Streptomyces</taxon>
    </lineage>
</organism>
<feature type="domain" description="HIRAN" evidence="4">
    <location>
        <begin position="364"/>
        <end position="424"/>
    </location>
</feature>
<reference evidence="5 6" key="1">
    <citation type="submission" date="2022-04" db="EMBL/GenBank/DDBJ databases">
        <title>Streptomyces sp. nov. LCR6-01 isolated from Lichen of Dirinaria sp.</title>
        <authorList>
            <person name="Kanchanasin P."/>
            <person name="Tanasupawat S."/>
            <person name="Phongsopitanun W."/>
        </authorList>
    </citation>
    <scope>NUCLEOTIDE SEQUENCE [LARGE SCALE GENOMIC DNA]</scope>
    <source>
        <strain evidence="5 6">LCR6-01</strain>
    </source>
</reference>
<feature type="region of interest" description="Disordered" evidence="3">
    <location>
        <begin position="424"/>
        <end position="477"/>
    </location>
</feature>
<evidence type="ECO:0000313" key="6">
    <source>
        <dbReference type="Proteomes" id="UP001522868"/>
    </source>
</evidence>
<keyword evidence="6" id="KW-1185">Reference proteome</keyword>
<evidence type="ECO:0000259" key="4">
    <source>
        <dbReference type="Pfam" id="PF08797"/>
    </source>
</evidence>
<dbReference type="InterPro" id="IPR014905">
    <property type="entry name" value="HIRAN"/>
</dbReference>